<organism evidence="1 2">
    <name type="scientific">Agrocybe chaxingu</name>
    <dbReference type="NCBI Taxonomy" id="84603"/>
    <lineage>
        <taxon>Eukaryota</taxon>
        <taxon>Fungi</taxon>
        <taxon>Dikarya</taxon>
        <taxon>Basidiomycota</taxon>
        <taxon>Agaricomycotina</taxon>
        <taxon>Agaricomycetes</taxon>
        <taxon>Agaricomycetidae</taxon>
        <taxon>Agaricales</taxon>
        <taxon>Agaricineae</taxon>
        <taxon>Strophariaceae</taxon>
        <taxon>Agrocybe</taxon>
    </lineage>
</organism>
<keyword evidence="2" id="KW-1185">Reference proteome</keyword>
<dbReference type="OrthoDB" id="2939631at2759"/>
<dbReference type="EMBL" id="JANKHO010000518">
    <property type="protein sequence ID" value="KAJ3508955.1"/>
    <property type="molecule type" value="Genomic_DNA"/>
</dbReference>
<evidence type="ECO:0000313" key="1">
    <source>
        <dbReference type="EMBL" id="KAJ3508955.1"/>
    </source>
</evidence>
<accession>A0A9W8MUZ5</accession>
<gene>
    <name evidence="1" type="ORF">NLJ89_g5479</name>
</gene>
<name>A0A9W8MUZ5_9AGAR</name>
<sequence>MAKGVPRGLVCAVNPADVPPALREQTYSKMDVHGRSFPAELWEETFSHLSRRDLVSVVLVCPEFIGPGQSVLYRVVDLRQDDSNIAATCNADHQSSAALREASWFPPNIFQGCGNLRSLELRGFPYGIYEKHTFQDCILHSCGALQSITLLPTTNLEPLGVLDVQWAWKPELELRLNPKHLYSADALTHIAWTGNINHQSDGQYDRLLNYTFNRLISLEVGSLASSDNITSLNEKVTLFIKRHPLIQHLSMGKEKSSPTFFQLDAQHLDNTVLPNLRSFEGFPEHLVALFQADIPSLVDLHTLSVFSNTENLSDMQVMFSVLHGQQFAQVTRLQVDLYTQALNHQYESHVTFLPQRNLMIAFADLCPNAIHISARLPPLHRDPLRSMFKSFASLETISFPHLSLSVHMPTTPEEQRQFFSPLAECCRNLRQIIRRRPEYTHLPDSVYTLRRSSLGELVRVDVQQ</sequence>
<proteinExistence type="predicted"/>
<dbReference type="Proteomes" id="UP001148786">
    <property type="component" value="Unassembled WGS sequence"/>
</dbReference>
<protein>
    <submittedName>
        <fullName evidence="1">Uncharacterized protein</fullName>
    </submittedName>
</protein>
<comment type="caution">
    <text evidence="1">The sequence shown here is derived from an EMBL/GenBank/DDBJ whole genome shotgun (WGS) entry which is preliminary data.</text>
</comment>
<reference evidence="1" key="1">
    <citation type="submission" date="2022-07" db="EMBL/GenBank/DDBJ databases">
        <title>Genome Sequence of Agrocybe chaxingu.</title>
        <authorList>
            <person name="Buettner E."/>
        </authorList>
    </citation>
    <scope>NUCLEOTIDE SEQUENCE</scope>
    <source>
        <strain evidence="1">MP-N11</strain>
    </source>
</reference>
<evidence type="ECO:0000313" key="2">
    <source>
        <dbReference type="Proteomes" id="UP001148786"/>
    </source>
</evidence>
<dbReference type="AlphaFoldDB" id="A0A9W8MUZ5"/>